<protein>
    <recommendedName>
        <fullName evidence="6">HTH lysR-type domain-containing protein</fullName>
    </recommendedName>
</protein>
<evidence type="ECO:0000256" key="2">
    <source>
        <dbReference type="ARBA" id="ARBA00023015"/>
    </source>
</evidence>
<dbReference type="InterPro" id="IPR036388">
    <property type="entry name" value="WH-like_DNA-bd_sf"/>
</dbReference>
<keyword evidence="8" id="KW-1185">Reference proteome</keyword>
<sequence length="296" mass="32137">MDVEQARAFIAVAEELHFGHAADRLNMTQPPLSRMIKQLERTYKTQLFERSTRHVSLTPTGAALLGPARALIDAARAADAAVLDAGRGVTGHVRLGFAGASTHTAVGDIVRRCAGRFPDIRVDLHSSQFSQQGLENVHGGSLDTAIGRWDFLPADIERKVITREELFVALPSSHRLADRASVSMSELAEESWMVLPGGFSSALINRFNVLAKQGGFVPTIRTIALDSWTMLVLVGAGMGVAVTLDSVVDNVTEPNVTFVPLAESNRFIDLQIIWRTGDNNPALRSVLEVVDEVYPS</sequence>
<dbReference type="FunFam" id="1.10.10.10:FF:000001">
    <property type="entry name" value="LysR family transcriptional regulator"/>
    <property type="match status" value="1"/>
</dbReference>
<dbReference type="PANTHER" id="PTHR30346:SF28">
    <property type="entry name" value="HTH-TYPE TRANSCRIPTIONAL REGULATOR CYNR"/>
    <property type="match status" value="1"/>
</dbReference>
<dbReference type="GO" id="GO:0003677">
    <property type="term" value="F:DNA binding"/>
    <property type="evidence" value="ECO:0007669"/>
    <property type="project" value="UniProtKB-KW"/>
</dbReference>
<dbReference type="PANTHER" id="PTHR30346">
    <property type="entry name" value="TRANSCRIPTIONAL DUAL REGULATOR HCAR-RELATED"/>
    <property type="match status" value="1"/>
</dbReference>
<dbReference type="EMBL" id="CP006365">
    <property type="protein sequence ID" value="AGU15424.1"/>
    <property type="molecule type" value="Genomic_DNA"/>
</dbReference>
<accession>U3GVR1</accession>
<dbReference type="RefSeq" id="WP_020976582.1">
    <property type="nucleotide sequence ID" value="NC_022198.1"/>
</dbReference>
<dbReference type="Gene3D" id="1.10.10.10">
    <property type="entry name" value="Winged helix-like DNA-binding domain superfamily/Winged helix DNA-binding domain"/>
    <property type="match status" value="1"/>
</dbReference>
<dbReference type="KEGG" id="caz:CARG_06500"/>
<dbReference type="Pfam" id="PF00126">
    <property type="entry name" value="HTH_1"/>
    <property type="match status" value="1"/>
</dbReference>
<dbReference type="HOGENOM" id="CLU_039613_6_4_11"/>
<organism evidence="7 8">
    <name type="scientific">Corynebacterium argentoratense DSM 44202</name>
    <dbReference type="NCBI Taxonomy" id="1348662"/>
    <lineage>
        <taxon>Bacteria</taxon>
        <taxon>Bacillati</taxon>
        <taxon>Actinomycetota</taxon>
        <taxon>Actinomycetes</taxon>
        <taxon>Mycobacteriales</taxon>
        <taxon>Corynebacteriaceae</taxon>
        <taxon>Corynebacterium</taxon>
    </lineage>
</organism>
<evidence type="ECO:0000256" key="1">
    <source>
        <dbReference type="ARBA" id="ARBA00009437"/>
    </source>
</evidence>
<dbReference type="InterPro" id="IPR036390">
    <property type="entry name" value="WH_DNA-bd_sf"/>
</dbReference>
<dbReference type="GeneID" id="78250069"/>
<dbReference type="AlphaFoldDB" id="U3GVR1"/>
<proteinExistence type="inferred from homology"/>
<keyword evidence="4" id="KW-0010">Activator</keyword>
<dbReference type="eggNOG" id="COG0583">
    <property type="taxonomic scope" value="Bacteria"/>
</dbReference>
<evidence type="ECO:0000256" key="4">
    <source>
        <dbReference type="ARBA" id="ARBA00023159"/>
    </source>
</evidence>
<keyword evidence="3" id="KW-0238">DNA-binding</keyword>
<keyword evidence="2" id="KW-0805">Transcription regulation</keyword>
<dbReference type="CDD" id="cd08414">
    <property type="entry name" value="PBP2_LTTR_aromatics_like"/>
    <property type="match status" value="1"/>
</dbReference>
<dbReference type="Pfam" id="PF03466">
    <property type="entry name" value="LysR_substrate"/>
    <property type="match status" value="1"/>
</dbReference>
<dbReference type="InterPro" id="IPR005119">
    <property type="entry name" value="LysR_subst-bd"/>
</dbReference>
<evidence type="ECO:0000256" key="5">
    <source>
        <dbReference type="ARBA" id="ARBA00023163"/>
    </source>
</evidence>
<evidence type="ECO:0000259" key="6">
    <source>
        <dbReference type="PROSITE" id="PS50931"/>
    </source>
</evidence>
<dbReference type="SUPFAM" id="SSF46785">
    <property type="entry name" value="Winged helix' DNA-binding domain"/>
    <property type="match status" value="1"/>
</dbReference>
<feature type="domain" description="HTH lysR-type" evidence="6">
    <location>
        <begin position="1"/>
        <end position="58"/>
    </location>
</feature>
<dbReference type="PATRIC" id="fig|1348662.3.peg.1275"/>
<dbReference type="OrthoDB" id="3176554at2"/>
<dbReference type="SUPFAM" id="SSF53850">
    <property type="entry name" value="Periplasmic binding protein-like II"/>
    <property type="match status" value="1"/>
</dbReference>
<evidence type="ECO:0000313" key="7">
    <source>
        <dbReference type="EMBL" id="AGU15424.1"/>
    </source>
</evidence>
<dbReference type="GO" id="GO:0032993">
    <property type="term" value="C:protein-DNA complex"/>
    <property type="evidence" value="ECO:0007669"/>
    <property type="project" value="TreeGrafter"/>
</dbReference>
<dbReference type="Gene3D" id="3.40.190.10">
    <property type="entry name" value="Periplasmic binding protein-like II"/>
    <property type="match status" value="2"/>
</dbReference>
<name>U3GVR1_9CORY</name>
<dbReference type="PROSITE" id="PS50931">
    <property type="entry name" value="HTH_LYSR"/>
    <property type="match status" value="1"/>
</dbReference>
<comment type="similarity">
    <text evidence="1">Belongs to the LysR transcriptional regulatory family.</text>
</comment>
<gene>
    <name evidence="7" type="ORF">CARG_06500</name>
</gene>
<dbReference type="PRINTS" id="PR00039">
    <property type="entry name" value="HTHLYSR"/>
</dbReference>
<evidence type="ECO:0000313" key="8">
    <source>
        <dbReference type="Proteomes" id="UP000016943"/>
    </source>
</evidence>
<evidence type="ECO:0000256" key="3">
    <source>
        <dbReference type="ARBA" id="ARBA00023125"/>
    </source>
</evidence>
<dbReference type="InterPro" id="IPR000847">
    <property type="entry name" value="LysR_HTH_N"/>
</dbReference>
<keyword evidence="5" id="KW-0804">Transcription</keyword>
<dbReference type="Proteomes" id="UP000016943">
    <property type="component" value="Chromosome"/>
</dbReference>
<dbReference type="GO" id="GO:0003700">
    <property type="term" value="F:DNA-binding transcription factor activity"/>
    <property type="evidence" value="ECO:0007669"/>
    <property type="project" value="InterPro"/>
</dbReference>
<reference evidence="7 8" key="1">
    <citation type="journal article" date="2013" name="Genome Announc.">
        <title>Whole-Genome Sequence of the Clinical Strain Corynebacterium argentoratense DSM 44202, Isolated from a Human Throat Specimen.</title>
        <authorList>
            <person name="Bomholt C."/>
            <person name="Glaub A."/>
            <person name="Gravermann K."/>
            <person name="Albersmeier A."/>
            <person name="Brinkrolf K."/>
            <person name="Ruckert C."/>
            <person name="Tauch A."/>
        </authorList>
    </citation>
    <scope>NUCLEOTIDE SEQUENCE [LARGE SCALE GENOMIC DNA]</scope>
    <source>
        <strain evidence="7">DSM 44202</strain>
    </source>
</reference>